<proteinExistence type="predicted"/>
<evidence type="ECO:0000313" key="2">
    <source>
        <dbReference type="Proteomes" id="UP000198977"/>
    </source>
</evidence>
<dbReference type="EMBL" id="FOMW01000010">
    <property type="protein sequence ID" value="SFE81324.1"/>
    <property type="molecule type" value="Genomic_DNA"/>
</dbReference>
<organism evidence="1 2">
    <name type="scientific">Sulfitobacter brevis</name>
    <dbReference type="NCBI Taxonomy" id="74348"/>
    <lineage>
        <taxon>Bacteria</taxon>
        <taxon>Pseudomonadati</taxon>
        <taxon>Pseudomonadota</taxon>
        <taxon>Alphaproteobacteria</taxon>
        <taxon>Rhodobacterales</taxon>
        <taxon>Roseobacteraceae</taxon>
        <taxon>Sulfitobacter</taxon>
    </lineage>
</organism>
<dbReference type="Proteomes" id="UP000198977">
    <property type="component" value="Unassembled WGS sequence"/>
</dbReference>
<reference evidence="2" key="1">
    <citation type="submission" date="2016-10" db="EMBL/GenBank/DDBJ databases">
        <authorList>
            <person name="Varghese N."/>
            <person name="Submissions S."/>
        </authorList>
    </citation>
    <scope>NUCLEOTIDE SEQUENCE [LARGE SCALE GENOMIC DNA]</scope>
    <source>
        <strain evidence="2">DSM 11443</strain>
    </source>
</reference>
<protein>
    <submittedName>
        <fullName evidence="1">Uncharacterized protein</fullName>
    </submittedName>
</protein>
<evidence type="ECO:0000313" key="1">
    <source>
        <dbReference type="EMBL" id="SFE81324.1"/>
    </source>
</evidence>
<keyword evidence="2" id="KW-1185">Reference proteome</keyword>
<sequence length="331" mass="34436">MSQISQILSLPYIQPAQAQKHVTHNEALRQLDAIVQLAVADVPLSTPPASPALGVRFIVGPAPTGAWAGKENNVALHTDGQWVFFTPIAGWRADVLATGTTLRFDGVTWISPAQGPLQNIDEIGVNTTADPTNRLSVAADATLLTHTGAGHQLKVNKADAGDTASLLFQTGFSGRAEMGTAGSDDFSVKVSADGASFKTALATDAATGITSVPSGFDSAQFLVDYDDFLVIHPPTAGGMMILSIVDQTYPQGSASGIFVYDVGASAQLLTVWVGGAMTNMGVATLTGATGPSGKVSVSARANDGLYVENRYQSSGTRQFSISYINGFRNIS</sequence>
<name>A0A1I2DL76_9RHOB</name>
<dbReference type="RefSeq" id="WP_093924625.1">
    <property type="nucleotide sequence ID" value="NZ_FOMW01000010.1"/>
</dbReference>
<dbReference type="AlphaFoldDB" id="A0A1I2DL76"/>
<dbReference type="STRING" id="74348.SAMN04488523_110199"/>
<dbReference type="Pfam" id="PF10983">
    <property type="entry name" value="DUF2793"/>
    <property type="match status" value="1"/>
</dbReference>
<dbReference type="InterPro" id="IPR021251">
    <property type="entry name" value="DUF2793"/>
</dbReference>
<accession>A0A1I2DL76</accession>
<dbReference type="OrthoDB" id="564699at2"/>
<gene>
    <name evidence="1" type="ORF">SAMN04488523_110199</name>
</gene>